<keyword evidence="1 3" id="KW-0963">Cytoplasm</keyword>
<dbReference type="AlphaFoldDB" id="A0A2N6ULG8"/>
<proteinExistence type="inferred from homology"/>
<dbReference type="GO" id="GO:0070930">
    <property type="term" value="P:trans-translation-dependent protein tagging"/>
    <property type="evidence" value="ECO:0007669"/>
    <property type="project" value="TreeGrafter"/>
</dbReference>
<organism evidence="4 5">
    <name type="scientific">Anaerococcus hydrogenalis</name>
    <dbReference type="NCBI Taxonomy" id="33029"/>
    <lineage>
        <taxon>Bacteria</taxon>
        <taxon>Bacillati</taxon>
        <taxon>Bacillota</taxon>
        <taxon>Tissierellia</taxon>
        <taxon>Tissierellales</taxon>
        <taxon>Peptoniphilaceae</taxon>
        <taxon>Anaerococcus</taxon>
    </lineage>
</organism>
<protein>
    <recommendedName>
        <fullName evidence="3">SsrA-binding protein</fullName>
    </recommendedName>
    <alternativeName>
        <fullName evidence="3">Small protein B</fullName>
    </alternativeName>
</protein>
<comment type="caution">
    <text evidence="4">The sequence shown here is derived from an EMBL/GenBank/DDBJ whole genome shotgun (WGS) entry which is preliminary data.</text>
</comment>
<dbReference type="GO" id="GO:0005829">
    <property type="term" value="C:cytosol"/>
    <property type="evidence" value="ECO:0007669"/>
    <property type="project" value="TreeGrafter"/>
</dbReference>
<name>A0A2N6ULG8_9FIRM</name>
<accession>A0A2N6ULG8</accession>
<evidence type="ECO:0000256" key="2">
    <source>
        <dbReference type="ARBA" id="ARBA00022884"/>
    </source>
</evidence>
<comment type="subcellular location">
    <subcellularLocation>
        <location evidence="3">Cytoplasm</location>
    </subcellularLocation>
    <text evidence="3">The tmRNA-SmpB complex associates with stalled 70S ribosomes.</text>
</comment>
<sequence>MKILANNKKARHDYFLEEKYEAGIELKGNEVKSIREGKVSIKESHVGDYKGELFIYNMNVTPYKQSYEKNIDPIRTRKLLLHKKEIDKLIGKVSQAGYTMIVNKIYLKEGLIKAEIALAKGKKNYDKRETIKKNDAKRKIERALKNY</sequence>
<evidence type="ECO:0000313" key="4">
    <source>
        <dbReference type="EMBL" id="PMC82644.1"/>
    </source>
</evidence>
<dbReference type="NCBIfam" id="NF003843">
    <property type="entry name" value="PRK05422.1"/>
    <property type="match status" value="1"/>
</dbReference>
<reference evidence="4 5" key="1">
    <citation type="submission" date="2017-09" db="EMBL/GenBank/DDBJ databases">
        <title>Bacterial strain isolated from the female urinary microbiota.</title>
        <authorList>
            <person name="Thomas-White K."/>
            <person name="Kumar N."/>
            <person name="Forster S."/>
            <person name="Putonti C."/>
            <person name="Lawley T."/>
            <person name="Wolfe A.J."/>
        </authorList>
    </citation>
    <scope>NUCLEOTIDE SEQUENCE [LARGE SCALE GENOMIC DNA]</scope>
    <source>
        <strain evidence="4 5">UMB0204</strain>
    </source>
</reference>
<dbReference type="InterPro" id="IPR000037">
    <property type="entry name" value="SsrA-bd_prot"/>
</dbReference>
<dbReference type="Gene3D" id="2.40.280.10">
    <property type="match status" value="1"/>
</dbReference>
<dbReference type="CDD" id="cd09294">
    <property type="entry name" value="SmpB"/>
    <property type="match status" value="1"/>
</dbReference>
<dbReference type="EMBL" id="PNHP01000001">
    <property type="protein sequence ID" value="PMC82644.1"/>
    <property type="molecule type" value="Genomic_DNA"/>
</dbReference>
<dbReference type="PANTHER" id="PTHR30308:SF2">
    <property type="entry name" value="SSRA-BINDING PROTEIN"/>
    <property type="match status" value="1"/>
</dbReference>
<dbReference type="GeneID" id="84578071"/>
<comment type="function">
    <text evidence="3">Required for rescue of stalled ribosomes mediated by trans-translation. Binds to transfer-messenger RNA (tmRNA), required for stable association of tmRNA with ribosomes. tmRNA and SmpB together mimic tRNA shape, replacing the anticodon stem-loop with SmpB. tmRNA is encoded by the ssrA gene; the 2 termini fold to resemble tRNA(Ala) and it encodes a 'tag peptide', a short internal open reading frame. During trans-translation Ala-aminoacylated tmRNA acts like a tRNA, entering the A-site of stalled ribosomes, displacing the stalled mRNA. The ribosome then switches to translate the ORF on the tmRNA; the nascent peptide is terminated with the 'tag peptide' encoded by the tmRNA and targeted for degradation. The ribosome is freed to recommence translation, which seems to be the essential function of trans-translation.</text>
</comment>
<dbReference type="HAMAP" id="MF_00023">
    <property type="entry name" value="SmpB"/>
    <property type="match status" value="1"/>
</dbReference>
<dbReference type="SUPFAM" id="SSF74982">
    <property type="entry name" value="Small protein B (SmpB)"/>
    <property type="match status" value="1"/>
</dbReference>
<dbReference type="RefSeq" id="WP_004813238.1">
    <property type="nucleotide sequence ID" value="NZ_CABKPG010000034.1"/>
</dbReference>
<keyword evidence="2 3" id="KW-0694">RNA-binding</keyword>
<dbReference type="InterPro" id="IPR023620">
    <property type="entry name" value="SmpB"/>
</dbReference>
<dbReference type="Proteomes" id="UP000235658">
    <property type="component" value="Unassembled WGS sequence"/>
</dbReference>
<dbReference type="InterPro" id="IPR020081">
    <property type="entry name" value="SsrA-bd_prot_CS"/>
</dbReference>
<evidence type="ECO:0000313" key="5">
    <source>
        <dbReference type="Proteomes" id="UP000235658"/>
    </source>
</evidence>
<evidence type="ECO:0000256" key="3">
    <source>
        <dbReference type="HAMAP-Rule" id="MF_00023"/>
    </source>
</evidence>
<dbReference type="NCBIfam" id="TIGR00086">
    <property type="entry name" value="smpB"/>
    <property type="match status" value="1"/>
</dbReference>
<dbReference type="GO" id="GO:0003723">
    <property type="term" value="F:RNA binding"/>
    <property type="evidence" value="ECO:0007669"/>
    <property type="project" value="UniProtKB-UniRule"/>
</dbReference>
<dbReference type="PANTHER" id="PTHR30308">
    <property type="entry name" value="TMRNA-BINDING COMPONENT OF TRANS-TRANSLATION TAGGING COMPLEX"/>
    <property type="match status" value="1"/>
</dbReference>
<dbReference type="Pfam" id="PF01668">
    <property type="entry name" value="SmpB"/>
    <property type="match status" value="1"/>
</dbReference>
<dbReference type="PROSITE" id="PS01317">
    <property type="entry name" value="SSRP"/>
    <property type="match status" value="1"/>
</dbReference>
<evidence type="ECO:0000256" key="1">
    <source>
        <dbReference type="ARBA" id="ARBA00022490"/>
    </source>
</evidence>
<gene>
    <name evidence="3" type="primary">smpB</name>
    <name evidence="4" type="ORF">CJ192_02605</name>
</gene>
<dbReference type="GO" id="GO:0070929">
    <property type="term" value="P:trans-translation"/>
    <property type="evidence" value="ECO:0007669"/>
    <property type="project" value="UniProtKB-UniRule"/>
</dbReference>
<comment type="similarity">
    <text evidence="3">Belongs to the SmpB family.</text>
</comment>